<dbReference type="EMBL" id="JAUCMX010000004">
    <property type="protein sequence ID" value="KAK3548531.1"/>
    <property type="molecule type" value="Genomic_DNA"/>
</dbReference>
<dbReference type="GO" id="GO:0008233">
    <property type="term" value="F:peptidase activity"/>
    <property type="evidence" value="ECO:0007669"/>
    <property type="project" value="UniProtKB-KW"/>
</dbReference>
<dbReference type="CDD" id="cd09274">
    <property type="entry name" value="RNase_HI_RT_Ty3"/>
    <property type="match status" value="1"/>
</dbReference>
<dbReference type="FunFam" id="3.10.10.10:FF:000007">
    <property type="entry name" value="Retrovirus-related Pol polyprotein from transposon 17.6-like Protein"/>
    <property type="match status" value="1"/>
</dbReference>
<keyword evidence="12" id="KW-1185">Reference proteome</keyword>
<dbReference type="InterPro" id="IPR043502">
    <property type="entry name" value="DNA/RNA_pol_sf"/>
</dbReference>
<comment type="similarity">
    <text evidence="1">Belongs to the beta type-B retroviral polymerase family. HERV class-II K(HML-2) pol subfamily.</text>
</comment>
<evidence type="ECO:0000313" key="11">
    <source>
        <dbReference type="EMBL" id="KAK3548531.1"/>
    </source>
</evidence>
<dbReference type="Proteomes" id="UP001274896">
    <property type="component" value="Unassembled WGS sequence"/>
</dbReference>
<evidence type="ECO:0000313" key="12">
    <source>
        <dbReference type="Proteomes" id="UP001274896"/>
    </source>
</evidence>
<accession>A0AAE0R9H9</accession>
<dbReference type="PANTHER" id="PTHR37984:SF5">
    <property type="entry name" value="PROTEIN NYNRIN-LIKE"/>
    <property type="match status" value="1"/>
</dbReference>
<feature type="domain" description="Reverse transcriptase" evidence="10">
    <location>
        <begin position="219"/>
        <end position="398"/>
    </location>
</feature>
<dbReference type="GO" id="GO:0004523">
    <property type="term" value="F:RNA-DNA hybrid ribonuclease activity"/>
    <property type="evidence" value="ECO:0007669"/>
    <property type="project" value="UniProtKB-EC"/>
</dbReference>
<dbReference type="Gene3D" id="3.30.70.270">
    <property type="match status" value="2"/>
</dbReference>
<dbReference type="PANTHER" id="PTHR37984">
    <property type="entry name" value="PROTEIN CBG26694"/>
    <property type="match status" value="1"/>
</dbReference>
<keyword evidence="3" id="KW-0645">Protease</keyword>
<keyword evidence="6" id="KW-0540">Nuclease</keyword>
<sequence>MVQQLGQKLRDFAYDYHALCLKWKVDITEAELVSRILNNINPRLAGCLRGTITTVEQLIKVGTRVEKDCLGAKDYWQKVGKLNPEEKGPFKQPSSLGPKELSGVSLAQPHNSKLWSPSLLQVPLQVVKKELQTMIDTGSSFALMRHSVWQSLGEWDADNQVELRKLMEEWPFATSNRLGWTAMVKHWISTLDEIPVKSRAYRVSPLKKGIIEDHIDKMVQDGIIEPSSSPWSSPVVLIPKPDQTYWFCVDYRNLNSRTIPDEYPMPILHDILESMEGAFWFTTLDLQSGYWQVEVEVDSKQKTAFITIKGLYQFTKMPYGLCNAAATFQRLMERVLDSLRGKTCFLYINDIIIYSPTCEQHVKSISVVMRRLTRANLSLNMKKCNFFKQQLKFLGHIISGKGIEVDKEKTCVVAEYPAPTDLKSLQRFLGLAGWYHKFIPGFADLAAPLNNLKKKGVNELGLGAILTQQTGEGEKVISFASRTLKGAELNYSTSEKECLAIVWAVEEWRHFVEGMEFEVFTDHGALAWAFNCPKIFSRLTRWTLRLQQFNFKVCYRKGCLNSGLDALSRAVEAPNNEAVPCLTVLHPHQFDLPHSLAKIANTQDKDPTIKQLRITPQHQRTTTHRISFDVQQGALYRKLPLKNQGEN</sequence>
<dbReference type="GO" id="GO:0003964">
    <property type="term" value="F:RNA-directed DNA polymerase activity"/>
    <property type="evidence" value="ECO:0007669"/>
    <property type="project" value="UniProtKB-KW"/>
</dbReference>
<dbReference type="GO" id="GO:0006508">
    <property type="term" value="P:proteolysis"/>
    <property type="evidence" value="ECO:0007669"/>
    <property type="project" value="UniProtKB-KW"/>
</dbReference>
<evidence type="ECO:0000256" key="6">
    <source>
        <dbReference type="ARBA" id="ARBA00022722"/>
    </source>
</evidence>
<dbReference type="InterPro" id="IPR000477">
    <property type="entry name" value="RT_dom"/>
</dbReference>
<evidence type="ECO:0000256" key="3">
    <source>
        <dbReference type="ARBA" id="ARBA00022670"/>
    </source>
</evidence>
<protein>
    <recommendedName>
        <fullName evidence="2">ribonuclease H</fullName>
        <ecNumber evidence="2">3.1.26.4</ecNumber>
    </recommendedName>
</protein>
<evidence type="ECO:0000256" key="5">
    <source>
        <dbReference type="ARBA" id="ARBA00022695"/>
    </source>
</evidence>
<evidence type="ECO:0000256" key="1">
    <source>
        <dbReference type="ARBA" id="ARBA00010879"/>
    </source>
</evidence>
<evidence type="ECO:0000256" key="9">
    <source>
        <dbReference type="ARBA" id="ARBA00022918"/>
    </source>
</evidence>
<dbReference type="InterPro" id="IPR043128">
    <property type="entry name" value="Rev_trsase/Diguanyl_cyclase"/>
</dbReference>
<dbReference type="AlphaFoldDB" id="A0AAE0R9H9"/>
<reference evidence="11" key="1">
    <citation type="submission" date="2023-06" db="EMBL/GenBank/DDBJ databases">
        <title>Male Hemibagrus guttatus genome.</title>
        <authorList>
            <person name="Bian C."/>
        </authorList>
    </citation>
    <scope>NUCLEOTIDE SEQUENCE</scope>
    <source>
        <strain evidence="11">Male_cb2023</strain>
        <tissue evidence="11">Muscle</tissue>
    </source>
</reference>
<dbReference type="SUPFAM" id="SSF56672">
    <property type="entry name" value="DNA/RNA polymerases"/>
    <property type="match status" value="1"/>
</dbReference>
<dbReference type="Pfam" id="PF00078">
    <property type="entry name" value="RVT_1"/>
    <property type="match status" value="1"/>
</dbReference>
<evidence type="ECO:0000256" key="2">
    <source>
        <dbReference type="ARBA" id="ARBA00012180"/>
    </source>
</evidence>
<gene>
    <name evidence="11" type="ORF">QTP70_013379</name>
</gene>
<dbReference type="PROSITE" id="PS50878">
    <property type="entry name" value="RT_POL"/>
    <property type="match status" value="1"/>
</dbReference>
<keyword evidence="8" id="KW-0378">Hydrolase</keyword>
<comment type="caution">
    <text evidence="11">The sequence shown here is derived from an EMBL/GenBank/DDBJ whole genome shotgun (WGS) entry which is preliminary data.</text>
</comment>
<dbReference type="Gene3D" id="3.10.10.10">
    <property type="entry name" value="HIV Type 1 Reverse Transcriptase, subunit A, domain 1"/>
    <property type="match status" value="1"/>
</dbReference>
<keyword evidence="5" id="KW-0548">Nucleotidyltransferase</keyword>
<dbReference type="InterPro" id="IPR050951">
    <property type="entry name" value="Retrovirus_Pol_polyprotein"/>
</dbReference>
<dbReference type="InterPro" id="IPR041373">
    <property type="entry name" value="RT_RNaseH"/>
</dbReference>
<dbReference type="EC" id="3.1.26.4" evidence="2"/>
<evidence type="ECO:0000256" key="8">
    <source>
        <dbReference type="ARBA" id="ARBA00022801"/>
    </source>
</evidence>
<evidence type="ECO:0000256" key="7">
    <source>
        <dbReference type="ARBA" id="ARBA00022759"/>
    </source>
</evidence>
<keyword evidence="4" id="KW-0808">Transferase</keyword>
<dbReference type="FunFam" id="3.10.20.370:FF:000001">
    <property type="entry name" value="Retrovirus-related Pol polyprotein from transposon 17.6-like protein"/>
    <property type="match status" value="1"/>
</dbReference>
<keyword evidence="7" id="KW-0255">Endonuclease</keyword>
<proteinExistence type="inferred from homology"/>
<organism evidence="11 12">
    <name type="scientific">Hemibagrus guttatus</name>
    <dbReference type="NCBI Taxonomy" id="175788"/>
    <lineage>
        <taxon>Eukaryota</taxon>
        <taxon>Metazoa</taxon>
        <taxon>Chordata</taxon>
        <taxon>Craniata</taxon>
        <taxon>Vertebrata</taxon>
        <taxon>Euteleostomi</taxon>
        <taxon>Actinopterygii</taxon>
        <taxon>Neopterygii</taxon>
        <taxon>Teleostei</taxon>
        <taxon>Ostariophysi</taxon>
        <taxon>Siluriformes</taxon>
        <taxon>Bagridae</taxon>
        <taxon>Hemibagrus</taxon>
    </lineage>
</organism>
<evidence type="ECO:0000256" key="4">
    <source>
        <dbReference type="ARBA" id="ARBA00022679"/>
    </source>
</evidence>
<keyword evidence="9" id="KW-0695">RNA-directed DNA polymerase</keyword>
<dbReference type="CDD" id="cd01647">
    <property type="entry name" value="RT_LTR"/>
    <property type="match status" value="1"/>
</dbReference>
<dbReference type="Pfam" id="PF17917">
    <property type="entry name" value="RT_RNaseH"/>
    <property type="match status" value="1"/>
</dbReference>
<name>A0AAE0R9H9_9TELE</name>
<evidence type="ECO:0000259" key="10">
    <source>
        <dbReference type="PROSITE" id="PS50878"/>
    </source>
</evidence>